<feature type="region of interest" description="Disordered" evidence="1">
    <location>
        <begin position="493"/>
        <end position="531"/>
    </location>
</feature>
<dbReference type="AlphaFoldDB" id="A0A6J1TC18"/>
<organism evidence="3 4">
    <name type="scientific">Frankliniella occidentalis</name>
    <name type="common">Western flower thrips</name>
    <name type="synonym">Euthrips occidentalis</name>
    <dbReference type="NCBI Taxonomy" id="133901"/>
    <lineage>
        <taxon>Eukaryota</taxon>
        <taxon>Metazoa</taxon>
        <taxon>Ecdysozoa</taxon>
        <taxon>Arthropoda</taxon>
        <taxon>Hexapoda</taxon>
        <taxon>Insecta</taxon>
        <taxon>Pterygota</taxon>
        <taxon>Neoptera</taxon>
        <taxon>Paraneoptera</taxon>
        <taxon>Thysanoptera</taxon>
        <taxon>Terebrantia</taxon>
        <taxon>Thripoidea</taxon>
        <taxon>Thripidae</taxon>
        <taxon>Frankliniella</taxon>
    </lineage>
</organism>
<evidence type="ECO:0000259" key="2">
    <source>
        <dbReference type="Pfam" id="PF13904"/>
    </source>
</evidence>
<feature type="region of interest" description="Disordered" evidence="1">
    <location>
        <begin position="1"/>
        <end position="119"/>
    </location>
</feature>
<feature type="region of interest" description="Disordered" evidence="1">
    <location>
        <begin position="376"/>
        <end position="407"/>
    </location>
</feature>
<dbReference type="Proteomes" id="UP000504606">
    <property type="component" value="Unplaced"/>
</dbReference>
<proteinExistence type="predicted"/>
<feature type="compositionally biased region" description="Acidic residues" evidence="1">
    <location>
        <begin position="84"/>
        <end position="106"/>
    </location>
</feature>
<dbReference type="GeneID" id="113213456"/>
<feature type="domain" description="Coiled-coil" evidence="2">
    <location>
        <begin position="314"/>
        <end position="457"/>
    </location>
</feature>
<keyword evidence="3" id="KW-1185">Reference proteome</keyword>
<feature type="compositionally biased region" description="Acidic residues" evidence="1">
    <location>
        <begin position="174"/>
        <end position="197"/>
    </location>
</feature>
<feature type="compositionally biased region" description="Basic and acidic residues" evidence="1">
    <location>
        <begin position="68"/>
        <end position="79"/>
    </location>
</feature>
<feature type="region of interest" description="Disordered" evidence="1">
    <location>
        <begin position="138"/>
        <end position="256"/>
    </location>
</feature>
<dbReference type="Pfam" id="PF13904">
    <property type="entry name" value="CCDC34"/>
    <property type="match status" value="1"/>
</dbReference>
<dbReference type="InterPro" id="IPR025259">
    <property type="entry name" value="CCDC34/181"/>
</dbReference>
<dbReference type="KEGG" id="foc:113213456"/>
<evidence type="ECO:0000313" key="4">
    <source>
        <dbReference type="RefSeq" id="XP_026288321.2"/>
    </source>
</evidence>
<protein>
    <submittedName>
        <fullName evidence="4">Trichohyalin-like</fullName>
    </submittedName>
</protein>
<sequence length="567" mass="65082">MFALKTADGGDPAGHSGRAQPVWGPVAEVAGGRPSRAAVLVALPPPHVAVEEQDDPEQDEEYTSSSEDVTHPGSQDDRGTTTVTDDEEEEEDEEPPDSDTFEDADNDFTSPRPSVAPRYMYPHFSPIVKCAAVPLVHPDQRASKRSPVRSRQEKSHVAPARRPFVTRIGAGDVGDGDVEDGNDDYEDSDDEALPEDIEVPRQRQLGRSQSTHAESAHPDHPTLGSRSVNDLRHREATFTVRSPRTRRQDGDHAVLQDHDGQPISVRRVRSALLHLKSIIGHQGDDVQVSAAAAAPQGYGGTRLVDDSAARRQEHADWFRMKRREEEERRRAAQRAKDEQERREREERERLLQKEIDQEINFCTWRQRKAELLAKARQDEEERRMREEREREENEKREEARKERASSAYEKWLQEKKRTLKEKMMRDEEARQKRERSAERKRELAAEAFQKWREKQSSASQGKGLFTRTAHPSNHRELKQLRCRRCRSQKLLQSAERLSRPATCPKAEAARTQAPRRPNSERRLRFADPPPVSRDRAVAHNVSSMFCLVDKRRDALYESYRRDGFKTH</sequence>
<evidence type="ECO:0000313" key="3">
    <source>
        <dbReference type="Proteomes" id="UP000504606"/>
    </source>
</evidence>
<reference evidence="4" key="1">
    <citation type="submission" date="2025-08" db="UniProtKB">
        <authorList>
            <consortium name="RefSeq"/>
        </authorList>
    </citation>
    <scope>IDENTIFICATION</scope>
    <source>
        <tissue evidence="4">Whole organism</tissue>
    </source>
</reference>
<name>A0A6J1TC18_FRAOC</name>
<dbReference type="RefSeq" id="XP_026288321.2">
    <property type="nucleotide sequence ID" value="XM_026432536.2"/>
</dbReference>
<accession>A0A6J1TC18</accession>
<feature type="compositionally biased region" description="Acidic residues" evidence="1">
    <location>
        <begin position="51"/>
        <end position="62"/>
    </location>
</feature>
<feature type="compositionally biased region" description="Basic and acidic residues" evidence="1">
    <location>
        <begin position="376"/>
        <end position="404"/>
    </location>
</feature>
<feature type="compositionally biased region" description="Basic and acidic residues" evidence="1">
    <location>
        <begin position="246"/>
        <end position="256"/>
    </location>
</feature>
<gene>
    <name evidence="4" type="primary">LOC113213456</name>
</gene>
<evidence type="ECO:0000256" key="1">
    <source>
        <dbReference type="SAM" id="MobiDB-lite"/>
    </source>
</evidence>